<dbReference type="SUPFAM" id="SSF56784">
    <property type="entry name" value="HAD-like"/>
    <property type="match status" value="1"/>
</dbReference>
<keyword evidence="1" id="KW-0378">Hydrolase</keyword>
<protein>
    <submittedName>
        <fullName evidence="1">HAD family hydrolase</fullName>
    </submittedName>
</protein>
<dbReference type="Proteomes" id="UP001431313">
    <property type="component" value="Unassembled WGS sequence"/>
</dbReference>
<name>A0ABT2CEE8_9ACTN</name>
<dbReference type="Gene3D" id="3.40.50.1000">
    <property type="entry name" value="HAD superfamily/HAD-like"/>
    <property type="match status" value="1"/>
</dbReference>
<dbReference type="EMBL" id="JANUGQ010000005">
    <property type="protein sequence ID" value="MCS0635788.1"/>
    <property type="molecule type" value="Genomic_DNA"/>
</dbReference>
<evidence type="ECO:0000313" key="1">
    <source>
        <dbReference type="EMBL" id="MCS0635788.1"/>
    </source>
</evidence>
<accession>A0ABT2CEE8</accession>
<gene>
    <name evidence="1" type="ORF">NX801_08940</name>
</gene>
<comment type="caution">
    <text evidence="1">The sequence shown here is derived from an EMBL/GenBank/DDBJ whole genome shotgun (WGS) entry which is preliminary data.</text>
</comment>
<reference evidence="1" key="1">
    <citation type="submission" date="2022-08" db="EMBL/GenBank/DDBJ databases">
        <authorList>
            <person name="Somphong A."/>
            <person name="Phongsopitanun W."/>
        </authorList>
    </citation>
    <scope>NUCLEOTIDE SEQUENCE</scope>
    <source>
        <strain evidence="1">LP05-1</strain>
    </source>
</reference>
<dbReference type="InterPro" id="IPR023214">
    <property type="entry name" value="HAD_sf"/>
</dbReference>
<proteinExistence type="predicted"/>
<dbReference type="Pfam" id="PF00702">
    <property type="entry name" value="Hydrolase"/>
    <property type="match status" value="1"/>
</dbReference>
<dbReference type="GO" id="GO:0016787">
    <property type="term" value="F:hydrolase activity"/>
    <property type="evidence" value="ECO:0007669"/>
    <property type="project" value="UniProtKB-KW"/>
</dbReference>
<dbReference type="RefSeq" id="WP_258786675.1">
    <property type="nucleotide sequence ID" value="NZ_JANUGQ010000005.1"/>
</dbReference>
<keyword evidence="2" id="KW-1185">Reference proteome</keyword>
<dbReference type="InterPro" id="IPR036412">
    <property type="entry name" value="HAD-like_sf"/>
</dbReference>
<sequence length="219" mass="23302">MPAVVVFDCFDTVVTARPLPGPGECALALAGALELDRRCADEVVGAVFTAVLTALADPLALQPPTLELLDAALRERGLSRQRADLERALWHALGCADPGQYALCEPAAEAMRRTAEAGHTVRLMSNCFLPGRLMRRLLAGLGVPEVYDRALFTADGGPKKPDPRAFRLIGEGDFARRVMVGDSGELDLAPAAALGWDTVRVDPGAPDLSALHTLLRRVG</sequence>
<organism evidence="1 2">
    <name type="scientific">Streptomyces pyxinae</name>
    <dbReference type="NCBI Taxonomy" id="2970734"/>
    <lineage>
        <taxon>Bacteria</taxon>
        <taxon>Bacillati</taxon>
        <taxon>Actinomycetota</taxon>
        <taxon>Actinomycetes</taxon>
        <taxon>Kitasatosporales</taxon>
        <taxon>Streptomycetaceae</taxon>
        <taxon>Streptomyces</taxon>
    </lineage>
</organism>
<evidence type="ECO:0000313" key="2">
    <source>
        <dbReference type="Proteomes" id="UP001431313"/>
    </source>
</evidence>